<name>A0A8S0WN57_CYCAE</name>
<evidence type="ECO:0008006" key="4">
    <source>
        <dbReference type="Google" id="ProtNLM"/>
    </source>
</evidence>
<proteinExistence type="predicted"/>
<dbReference type="Proteomes" id="UP000467700">
    <property type="component" value="Unassembled WGS sequence"/>
</dbReference>
<comment type="caution">
    <text evidence="2">The sequence shown here is derived from an EMBL/GenBank/DDBJ whole genome shotgun (WGS) entry which is preliminary data.</text>
</comment>
<keyword evidence="3" id="KW-1185">Reference proteome</keyword>
<feature type="compositionally biased region" description="Polar residues" evidence="1">
    <location>
        <begin position="31"/>
        <end position="40"/>
    </location>
</feature>
<feature type="region of interest" description="Disordered" evidence="1">
    <location>
        <begin position="330"/>
        <end position="396"/>
    </location>
</feature>
<dbReference type="OrthoDB" id="3133596at2759"/>
<feature type="compositionally biased region" description="Acidic residues" evidence="1">
    <location>
        <begin position="20"/>
        <end position="30"/>
    </location>
</feature>
<evidence type="ECO:0000313" key="2">
    <source>
        <dbReference type="EMBL" id="CAA7266447.1"/>
    </source>
</evidence>
<evidence type="ECO:0000256" key="1">
    <source>
        <dbReference type="SAM" id="MobiDB-lite"/>
    </source>
</evidence>
<gene>
    <name evidence="2" type="ORF">AAE3_LOCUS8642</name>
</gene>
<protein>
    <recommendedName>
        <fullName evidence="4">HNH nuclease domain-containing protein</fullName>
    </recommendedName>
</protein>
<accession>A0A8S0WN57</accession>
<dbReference type="AlphaFoldDB" id="A0A8S0WN57"/>
<reference evidence="2 3" key="1">
    <citation type="submission" date="2020-01" db="EMBL/GenBank/DDBJ databases">
        <authorList>
            <person name="Gupta K D."/>
        </authorList>
    </citation>
    <scope>NUCLEOTIDE SEQUENCE [LARGE SCALE GENOMIC DNA]</scope>
</reference>
<evidence type="ECO:0000313" key="3">
    <source>
        <dbReference type="Proteomes" id="UP000467700"/>
    </source>
</evidence>
<feature type="region of interest" description="Disordered" evidence="1">
    <location>
        <begin position="1"/>
        <end position="77"/>
    </location>
</feature>
<sequence>MSNRALTPPRRLDTHVQSVDMEEPHDEADSQSDPNSSTPPTRKRHLDDEPYIPDAPGSQSDAKGKTPKKRKKTASSLPSYVKQNVILEVATMHGVPPKDARPQCFISRASDEMTVLEFSHVTSGSTPAKEMDCLEWAWKREFYTLNVDTRKNIQTLRISLHRWFDKTKGSKPVGWFWLPVDLIVLDMHAVYVGNEVILPTAGNTANVRRDPQLFYGESEKFRYRLIPLPDMKASWSVKRYAANPLDLFDPTRVNYSVYPFDDLPPFELHVPYHFVIANTGKKLFQLYGMGAIDFENHFFFLEPSAKNMMRAVRNIYVAWMMATPNPKWLSGEGYDDEQDSAAEQTHRGGTGSDGGPQGRGAPSGGKGGMNRAQDAAPHPSGAPMGQRRPTAESLAPCDSASCLGAFELVDEVNGEDEDKPFVDDEDDEYEDDEFFTGLEQWASDVWTATHSDSDSGSDSVMTLVGAAAPALCKGVDMVTLETPPYLSVQ</sequence>
<feature type="compositionally biased region" description="Gly residues" evidence="1">
    <location>
        <begin position="348"/>
        <end position="368"/>
    </location>
</feature>
<organism evidence="2 3">
    <name type="scientific">Cyclocybe aegerita</name>
    <name type="common">Black poplar mushroom</name>
    <name type="synonym">Agrocybe aegerita</name>
    <dbReference type="NCBI Taxonomy" id="1973307"/>
    <lineage>
        <taxon>Eukaryota</taxon>
        <taxon>Fungi</taxon>
        <taxon>Dikarya</taxon>
        <taxon>Basidiomycota</taxon>
        <taxon>Agaricomycotina</taxon>
        <taxon>Agaricomycetes</taxon>
        <taxon>Agaricomycetidae</taxon>
        <taxon>Agaricales</taxon>
        <taxon>Agaricineae</taxon>
        <taxon>Bolbitiaceae</taxon>
        <taxon>Cyclocybe</taxon>
    </lineage>
</organism>
<dbReference type="EMBL" id="CACVBS010000054">
    <property type="protein sequence ID" value="CAA7266447.1"/>
    <property type="molecule type" value="Genomic_DNA"/>
</dbReference>